<evidence type="ECO:0000313" key="3">
    <source>
        <dbReference type="Proteomes" id="UP000298663"/>
    </source>
</evidence>
<feature type="signal peptide" evidence="1">
    <location>
        <begin position="1"/>
        <end position="23"/>
    </location>
</feature>
<reference evidence="2 3" key="1">
    <citation type="journal article" date="2015" name="Genome Biol.">
        <title>Comparative genomics of Steinernema reveals deeply conserved gene regulatory networks.</title>
        <authorList>
            <person name="Dillman A.R."/>
            <person name="Macchietto M."/>
            <person name="Porter C.F."/>
            <person name="Rogers A."/>
            <person name="Williams B."/>
            <person name="Antoshechkin I."/>
            <person name="Lee M.M."/>
            <person name="Goodwin Z."/>
            <person name="Lu X."/>
            <person name="Lewis E.E."/>
            <person name="Goodrich-Blair H."/>
            <person name="Stock S.P."/>
            <person name="Adams B.J."/>
            <person name="Sternberg P.W."/>
            <person name="Mortazavi A."/>
        </authorList>
    </citation>
    <scope>NUCLEOTIDE SEQUENCE [LARGE SCALE GENOMIC DNA]</scope>
    <source>
        <strain evidence="2 3">ALL</strain>
    </source>
</reference>
<sequence>MFRLTMLIKSTLLLAVLVAYASGDTGAQVPEATAPYVLEKRNPPDPNIWLHNTPAPSALAAQINAGVANSGYGNGYGNYYGYGWGNYGSGYGYGYYGKRR</sequence>
<protein>
    <submittedName>
        <fullName evidence="2">Uncharacterized protein</fullName>
    </submittedName>
</protein>
<organism evidence="2 3">
    <name type="scientific">Steinernema carpocapsae</name>
    <name type="common">Entomopathogenic nematode</name>
    <dbReference type="NCBI Taxonomy" id="34508"/>
    <lineage>
        <taxon>Eukaryota</taxon>
        <taxon>Metazoa</taxon>
        <taxon>Ecdysozoa</taxon>
        <taxon>Nematoda</taxon>
        <taxon>Chromadorea</taxon>
        <taxon>Rhabditida</taxon>
        <taxon>Tylenchina</taxon>
        <taxon>Panagrolaimomorpha</taxon>
        <taxon>Strongyloidoidea</taxon>
        <taxon>Steinernematidae</taxon>
        <taxon>Steinernema</taxon>
    </lineage>
</organism>
<name>A0A4U5NY12_STECR</name>
<evidence type="ECO:0000313" key="2">
    <source>
        <dbReference type="EMBL" id="TKR88517.1"/>
    </source>
</evidence>
<feature type="chain" id="PRO_5020516092" evidence="1">
    <location>
        <begin position="24"/>
        <end position="100"/>
    </location>
</feature>
<comment type="caution">
    <text evidence="2">The sequence shown here is derived from an EMBL/GenBank/DDBJ whole genome shotgun (WGS) entry which is preliminary data.</text>
</comment>
<dbReference type="EMBL" id="AZBU02000003">
    <property type="protein sequence ID" value="TKR88517.1"/>
    <property type="molecule type" value="Genomic_DNA"/>
</dbReference>
<keyword evidence="3" id="KW-1185">Reference proteome</keyword>
<keyword evidence="1" id="KW-0732">Signal</keyword>
<dbReference type="Proteomes" id="UP000298663">
    <property type="component" value="Unassembled WGS sequence"/>
</dbReference>
<accession>A0A4U5NY12</accession>
<proteinExistence type="predicted"/>
<reference evidence="2 3" key="2">
    <citation type="journal article" date="2019" name="G3 (Bethesda)">
        <title>Hybrid Assembly of the Genome of the Entomopathogenic Nematode Steinernema carpocapsae Identifies the X-Chromosome.</title>
        <authorList>
            <person name="Serra L."/>
            <person name="Macchietto M."/>
            <person name="Macias-Munoz A."/>
            <person name="McGill C.J."/>
            <person name="Rodriguez I.M."/>
            <person name="Rodriguez B."/>
            <person name="Murad R."/>
            <person name="Mortazavi A."/>
        </authorList>
    </citation>
    <scope>NUCLEOTIDE SEQUENCE [LARGE SCALE GENOMIC DNA]</scope>
    <source>
        <strain evidence="2 3">ALL</strain>
    </source>
</reference>
<gene>
    <name evidence="2" type="ORF">L596_012745</name>
</gene>
<evidence type="ECO:0000256" key="1">
    <source>
        <dbReference type="SAM" id="SignalP"/>
    </source>
</evidence>
<dbReference type="AlphaFoldDB" id="A0A4U5NY12"/>